<dbReference type="InterPro" id="IPR050155">
    <property type="entry name" value="HAD-like_hydrolase_sf"/>
</dbReference>
<dbReference type="PANTHER" id="PTHR43434:SF16">
    <property type="entry name" value="BLL8046 PROTEIN"/>
    <property type="match status" value="1"/>
</dbReference>
<proteinExistence type="predicted"/>
<dbReference type="SFLD" id="SFLDG01135">
    <property type="entry name" value="C1.5.6:_HAD__Beta-PGM__Phospha"/>
    <property type="match status" value="1"/>
</dbReference>
<name>A0A1M6HMR9_9BRAD</name>
<dbReference type="EMBL" id="LT670844">
    <property type="protein sequence ID" value="SHJ23495.1"/>
    <property type="molecule type" value="Genomic_DNA"/>
</dbReference>
<protein>
    <submittedName>
        <fullName evidence="1">Haloacid dehalogenase superfamily, subfamily IA, variant 3 with third motif having DD or ED/haloacid dehalogenase superfamily, subfamily IA, variant 1 with third motif having Dx(3-4)D or Dx(3-4)E</fullName>
    </submittedName>
</protein>
<evidence type="ECO:0000313" key="2">
    <source>
        <dbReference type="Proteomes" id="UP000189935"/>
    </source>
</evidence>
<dbReference type="Proteomes" id="UP000189935">
    <property type="component" value="Chromosome I"/>
</dbReference>
<dbReference type="GO" id="GO:0005829">
    <property type="term" value="C:cytosol"/>
    <property type="evidence" value="ECO:0007669"/>
    <property type="project" value="TreeGrafter"/>
</dbReference>
<dbReference type="Pfam" id="PF00702">
    <property type="entry name" value="Hydrolase"/>
    <property type="match status" value="1"/>
</dbReference>
<dbReference type="InterPro" id="IPR006439">
    <property type="entry name" value="HAD-SF_hydro_IA"/>
</dbReference>
<dbReference type="RefSeq" id="WP_079535989.1">
    <property type="nucleotide sequence ID" value="NZ_LT670844.1"/>
</dbReference>
<dbReference type="SUPFAM" id="SSF56784">
    <property type="entry name" value="HAD-like"/>
    <property type="match status" value="1"/>
</dbReference>
<evidence type="ECO:0000313" key="1">
    <source>
        <dbReference type="EMBL" id="SHJ23495.1"/>
    </source>
</evidence>
<dbReference type="InterPro" id="IPR023198">
    <property type="entry name" value="PGP-like_dom2"/>
</dbReference>
<dbReference type="GO" id="GO:0006281">
    <property type="term" value="P:DNA repair"/>
    <property type="evidence" value="ECO:0007669"/>
    <property type="project" value="TreeGrafter"/>
</dbReference>
<gene>
    <name evidence="1" type="ORF">SAMN05444159_0052</name>
</gene>
<dbReference type="GO" id="GO:0008967">
    <property type="term" value="F:phosphoglycolate phosphatase activity"/>
    <property type="evidence" value="ECO:0007669"/>
    <property type="project" value="TreeGrafter"/>
</dbReference>
<dbReference type="NCBIfam" id="TIGR01549">
    <property type="entry name" value="HAD-SF-IA-v1"/>
    <property type="match status" value="1"/>
</dbReference>
<accession>A0A1M6HMR9</accession>
<dbReference type="AlphaFoldDB" id="A0A1M6HMR9"/>
<sequence length="224" mass="24727">MRIQPAFLFDLDGTLVDSVYQHVLAWKHALDAEGIDLSVWRIHRKIGMSGGLFTNQLLRETGLEISTERVERLRQAHASAYRQQATQIRPLPGARELLNWLSEAGIPWAIATSGRMETAAVNLASLGVDPDRVPVVTRDQVKYAKPDPDLFLAAAERLSAPIETSIVVGDSIWDMLAAVRCRALGVGVLSGGYGPEELRQAGAFRVYDDPADLLRRIDEVCGRR</sequence>
<dbReference type="SFLD" id="SFLDG01129">
    <property type="entry name" value="C1.5:_HAD__Beta-PGM__Phosphata"/>
    <property type="match status" value="1"/>
</dbReference>
<dbReference type="InterPro" id="IPR023214">
    <property type="entry name" value="HAD_sf"/>
</dbReference>
<dbReference type="Gene3D" id="1.10.150.240">
    <property type="entry name" value="Putative phosphatase, domain 2"/>
    <property type="match status" value="1"/>
</dbReference>
<dbReference type="Gene3D" id="3.40.50.1000">
    <property type="entry name" value="HAD superfamily/HAD-like"/>
    <property type="match status" value="1"/>
</dbReference>
<dbReference type="InterPro" id="IPR036412">
    <property type="entry name" value="HAD-like_sf"/>
</dbReference>
<dbReference type="SFLD" id="SFLDS00003">
    <property type="entry name" value="Haloacid_Dehalogenase"/>
    <property type="match status" value="1"/>
</dbReference>
<dbReference type="OrthoDB" id="9793014at2"/>
<reference evidence="1 2" key="1">
    <citation type="submission" date="2016-11" db="EMBL/GenBank/DDBJ databases">
        <authorList>
            <person name="Jaros S."/>
            <person name="Januszkiewicz K."/>
            <person name="Wedrychowicz H."/>
        </authorList>
    </citation>
    <scope>NUCLEOTIDE SEQUENCE [LARGE SCALE GENOMIC DNA]</scope>
    <source>
        <strain evidence="1 2">GAS499</strain>
    </source>
</reference>
<dbReference type="PANTHER" id="PTHR43434">
    <property type="entry name" value="PHOSPHOGLYCOLATE PHOSPHATASE"/>
    <property type="match status" value="1"/>
</dbReference>
<organism evidence="1 2">
    <name type="scientific">Bradyrhizobium lablabi</name>
    <dbReference type="NCBI Taxonomy" id="722472"/>
    <lineage>
        <taxon>Bacteria</taxon>
        <taxon>Pseudomonadati</taxon>
        <taxon>Pseudomonadota</taxon>
        <taxon>Alphaproteobacteria</taxon>
        <taxon>Hyphomicrobiales</taxon>
        <taxon>Nitrobacteraceae</taxon>
        <taxon>Bradyrhizobium</taxon>
    </lineage>
</organism>